<dbReference type="Gene3D" id="1.20.1290.10">
    <property type="entry name" value="AhpD-like"/>
    <property type="match status" value="1"/>
</dbReference>
<evidence type="ECO:0000313" key="2">
    <source>
        <dbReference type="EMBL" id="GAA4994509.1"/>
    </source>
</evidence>
<dbReference type="SUPFAM" id="SSF69118">
    <property type="entry name" value="AhpD-like"/>
    <property type="match status" value="1"/>
</dbReference>
<reference evidence="3" key="1">
    <citation type="journal article" date="2019" name="Int. J. Syst. Evol. Microbiol.">
        <title>The Global Catalogue of Microorganisms (GCM) 10K type strain sequencing project: providing services to taxonomists for standard genome sequencing and annotation.</title>
        <authorList>
            <consortium name="The Broad Institute Genomics Platform"/>
            <consortium name="The Broad Institute Genome Sequencing Center for Infectious Disease"/>
            <person name="Wu L."/>
            <person name="Ma J."/>
        </authorList>
    </citation>
    <scope>NUCLEOTIDE SEQUENCE [LARGE SCALE GENOMIC DNA]</scope>
    <source>
        <strain evidence="3">JCM 17986</strain>
    </source>
</reference>
<gene>
    <name evidence="2" type="ORF">GCM10023205_79130</name>
</gene>
<name>A0ABP9IC93_9ACTN</name>
<dbReference type="PANTHER" id="PTHR34846:SF5">
    <property type="entry name" value="CARBOXYMUCONOLACTONE DECARBOXYLASE-LIKE DOMAIN-CONTAINING PROTEIN"/>
    <property type="match status" value="1"/>
</dbReference>
<keyword evidence="3" id="KW-1185">Reference proteome</keyword>
<feature type="domain" description="Carboxymuconolactone decarboxylase-like" evidence="1">
    <location>
        <begin position="66"/>
        <end position="129"/>
    </location>
</feature>
<proteinExistence type="predicted"/>
<evidence type="ECO:0000313" key="3">
    <source>
        <dbReference type="Proteomes" id="UP001500466"/>
    </source>
</evidence>
<evidence type="ECO:0000259" key="1">
    <source>
        <dbReference type="Pfam" id="PF02627"/>
    </source>
</evidence>
<dbReference type="Proteomes" id="UP001500466">
    <property type="component" value="Unassembled WGS sequence"/>
</dbReference>
<dbReference type="Pfam" id="PF02627">
    <property type="entry name" value="CMD"/>
    <property type="match status" value="1"/>
</dbReference>
<dbReference type="PANTHER" id="PTHR34846">
    <property type="entry name" value="4-CARBOXYMUCONOLACTONE DECARBOXYLASE FAMILY PROTEIN (AFU_ORTHOLOGUE AFUA_6G11590)"/>
    <property type="match status" value="1"/>
</dbReference>
<comment type="caution">
    <text evidence="2">The sequence shown here is derived from an EMBL/GenBank/DDBJ whole genome shotgun (WGS) entry which is preliminary data.</text>
</comment>
<dbReference type="InterPro" id="IPR003779">
    <property type="entry name" value="CMD-like"/>
</dbReference>
<protein>
    <submittedName>
        <fullName evidence="2">Carboxymuconolactone decarboxylase family protein</fullName>
    </submittedName>
</protein>
<organism evidence="2 3">
    <name type="scientific">Yinghuangia aomiensis</name>
    <dbReference type="NCBI Taxonomy" id="676205"/>
    <lineage>
        <taxon>Bacteria</taxon>
        <taxon>Bacillati</taxon>
        <taxon>Actinomycetota</taxon>
        <taxon>Actinomycetes</taxon>
        <taxon>Kitasatosporales</taxon>
        <taxon>Streptomycetaceae</taxon>
        <taxon>Yinghuangia</taxon>
    </lineage>
</organism>
<dbReference type="InterPro" id="IPR029032">
    <property type="entry name" value="AhpD-like"/>
</dbReference>
<dbReference type="EMBL" id="BAABHS010000052">
    <property type="protein sequence ID" value="GAA4994509.1"/>
    <property type="molecule type" value="Genomic_DNA"/>
</dbReference>
<sequence length="198" mass="22365">MEICNSDLRMSFSEWERDTCAMTRLPPLPAEEWDDRTRAALAPLMPEDRRNRKSAGNALSTLVRHPDLAEAYLPLGNHLLWGSSLPRRVRELIILRVAGRTGCVYEWTHHVHSATKYGFGEAEIAAAGRGEADDPVDRLVLGAVDELADSYVLSDDTWKQLGEHFDDRQRMDLVFTVGSYLMLSMAFNTFGVEPESER</sequence>
<accession>A0ABP9IC93</accession>